<dbReference type="GeneID" id="77488090"/>
<evidence type="ECO:0000313" key="3">
    <source>
        <dbReference type="Proteomes" id="UP000078516"/>
    </source>
</evidence>
<reference evidence="1 4" key="2">
    <citation type="submission" date="2019-07" db="EMBL/GenBank/DDBJ databases">
        <title>Whole genome shotgun sequence of Enterococcus thailandicus NBRC 101867.</title>
        <authorList>
            <person name="Hosoyama A."/>
            <person name="Uohara A."/>
            <person name="Ohji S."/>
            <person name="Ichikawa N."/>
        </authorList>
    </citation>
    <scope>NUCLEOTIDE SEQUENCE [LARGE SCALE GENOMIC DNA]</scope>
    <source>
        <strain evidence="1 4">NBRC 101867</strain>
    </source>
</reference>
<sequence length="76" mass="9073">MRTITQHFETVIITAYIAKQKIIVERLDHSYAEGLVQPSITPDGFYLDEHFIQWEQISTICLAEQYFHFWKDIVQK</sequence>
<dbReference type="AlphaFoldDB" id="A0A179ESP0"/>
<evidence type="ECO:0000313" key="2">
    <source>
        <dbReference type="EMBL" id="OAQ56112.1"/>
    </source>
</evidence>
<dbReference type="Proteomes" id="UP000078516">
    <property type="component" value="Unassembled WGS sequence"/>
</dbReference>
<name>A0A179ESP0_ENTTH</name>
<dbReference type="OrthoDB" id="2193575at2"/>
<reference evidence="2 3" key="1">
    <citation type="submission" date="2016-04" db="EMBL/GenBank/DDBJ databases">
        <title>Draft genome of an Enterococcus thailandicus strain isolated from bovine feces.</title>
        <authorList>
            <person name="Beukers A.G."/>
            <person name="Zaheer R."/>
            <person name="Goji N."/>
            <person name="Cook S.R."/>
            <person name="Amoako K."/>
            <person name="Chaves A.V."/>
            <person name="Ward M.P."/>
            <person name="Mcallister T.A."/>
        </authorList>
    </citation>
    <scope>NUCLEOTIDE SEQUENCE [LARGE SCALE GENOMIC DNA]</scope>
    <source>
        <strain evidence="2 3">F0711D 46</strain>
    </source>
</reference>
<protein>
    <submittedName>
        <fullName evidence="2">Uncharacterized protein</fullName>
    </submittedName>
</protein>
<gene>
    <name evidence="2" type="ORF">A6E74_05165</name>
    <name evidence="1" type="ORF">ETH01_15740</name>
</gene>
<dbReference type="KEGG" id="eth:CK496_10630"/>
<evidence type="ECO:0000313" key="1">
    <source>
        <dbReference type="EMBL" id="GEK37287.1"/>
    </source>
</evidence>
<dbReference type="EMBL" id="LWMN01000011">
    <property type="protein sequence ID" value="OAQ56112.1"/>
    <property type="molecule type" value="Genomic_DNA"/>
</dbReference>
<dbReference type="RefSeq" id="WP_067482870.1">
    <property type="nucleotide sequence ID" value="NZ_BJUG01000007.1"/>
</dbReference>
<evidence type="ECO:0000313" key="4">
    <source>
        <dbReference type="Proteomes" id="UP000321361"/>
    </source>
</evidence>
<keyword evidence="3" id="KW-1185">Reference proteome</keyword>
<organism evidence="2 3">
    <name type="scientific">Enterococcus thailandicus</name>
    <dbReference type="NCBI Taxonomy" id="417368"/>
    <lineage>
        <taxon>Bacteria</taxon>
        <taxon>Bacillati</taxon>
        <taxon>Bacillota</taxon>
        <taxon>Bacilli</taxon>
        <taxon>Lactobacillales</taxon>
        <taxon>Enterococcaceae</taxon>
        <taxon>Enterococcus</taxon>
    </lineage>
</organism>
<dbReference type="Proteomes" id="UP000321361">
    <property type="component" value="Unassembled WGS sequence"/>
</dbReference>
<proteinExistence type="predicted"/>
<comment type="caution">
    <text evidence="2">The sequence shown here is derived from an EMBL/GenBank/DDBJ whole genome shotgun (WGS) entry which is preliminary data.</text>
</comment>
<dbReference type="EMBL" id="BJUG01000007">
    <property type="protein sequence ID" value="GEK37287.1"/>
    <property type="molecule type" value="Genomic_DNA"/>
</dbReference>
<accession>A0A179ESP0</accession>